<comment type="caution">
    <text evidence="2">The sequence shown here is derived from an EMBL/GenBank/DDBJ whole genome shotgun (WGS) entry which is preliminary data.</text>
</comment>
<evidence type="ECO:0000313" key="2">
    <source>
        <dbReference type="EMBL" id="NQE38520.1"/>
    </source>
</evidence>
<proteinExistence type="predicted"/>
<gene>
    <name evidence="2" type="ORF">E5S67_06305</name>
</gene>
<organism evidence="2 3">
    <name type="scientific">Microcoleus asticus IPMA8</name>
    <dbReference type="NCBI Taxonomy" id="2563858"/>
    <lineage>
        <taxon>Bacteria</taxon>
        <taxon>Bacillati</taxon>
        <taxon>Cyanobacteriota</taxon>
        <taxon>Cyanophyceae</taxon>
        <taxon>Oscillatoriophycideae</taxon>
        <taxon>Oscillatoriales</taxon>
        <taxon>Microcoleaceae</taxon>
        <taxon>Microcoleus</taxon>
        <taxon>Microcoleus asticus</taxon>
    </lineage>
</organism>
<dbReference type="InterPro" id="IPR003615">
    <property type="entry name" value="HNH_nuc"/>
</dbReference>
<keyword evidence="3" id="KW-1185">Reference proteome</keyword>
<name>A0ABX2D9E2_9CYAN</name>
<evidence type="ECO:0000313" key="3">
    <source>
        <dbReference type="Proteomes" id="UP000702425"/>
    </source>
</evidence>
<dbReference type="InterPro" id="IPR044925">
    <property type="entry name" value="His-Me_finger_sf"/>
</dbReference>
<dbReference type="Gene3D" id="3.90.75.20">
    <property type="match status" value="1"/>
</dbReference>
<sequence length="102" mass="11729">MEKHLGRQLTFYKIGHPDNEVVHHINGDRTDNRIDNLAVMRHVDHMAQHSKERSSKPVRRLDTGEVYPSAKEASINLGLSDRAIQGAIRQKTRAKGTYWDWA</sequence>
<evidence type="ECO:0000259" key="1">
    <source>
        <dbReference type="Pfam" id="PF13392"/>
    </source>
</evidence>
<dbReference type="Pfam" id="PF13392">
    <property type="entry name" value="HNH_3"/>
    <property type="match status" value="1"/>
</dbReference>
<reference evidence="2 3" key="1">
    <citation type="journal article" date="2020" name="Sci. Rep.">
        <title>A novel cyanobacterial geosmin producer, revising GeoA distribution and dispersion patterns in Bacteria.</title>
        <authorList>
            <person name="Churro C."/>
            <person name="Semedo-Aguiar A.P."/>
            <person name="Silva A.D."/>
            <person name="Pereira-Leal J.B."/>
            <person name="Leite R.B."/>
        </authorList>
    </citation>
    <scope>NUCLEOTIDE SEQUENCE [LARGE SCALE GENOMIC DNA]</scope>
    <source>
        <strain evidence="2 3">IPMA8</strain>
    </source>
</reference>
<dbReference type="RefSeq" id="WP_172193290.1">
    <property type="nucleotide sequence ID" value="NZ_CAWPPK010000160.1"/>
</dbReference>
<dbReference type="EMBL" id="SRRZ01000242">
    <property type="protein sequence ID" value="NQE38520.1"/>
    <property type="molecule type" value="Genomic_DNA"/>
</dbReference>
<dbReference type="SUPFAM" id="SSF54060">
    <property type="entry name" value="His-Me finger endonucleases"/>
    <property type="match status" value="1"/>
</dbReference>
<protein>
    <recommendedName>
        <fullName evidence="1">HNH nuclease domain-containing protein</fullName>
    </recommendedName>
</protein>
<accession>A0ABX2D9E2</accession>
<feature type="domain" description="HNH nuclease" evidence="1">
    <location>
        <begin position="17"/>
        <end position="46"/>
    </location>
</feature>
<dbReference type="Proteomes" id="UP000702425">
    <property type="component" value="Unassembled WGS sequence"/>
</dbReference>